<dbReference type="KEGG" id="echi:FKX85_02770"/>
<organism evidence="2 3">
    <name type="scientific">Echinicola soli</name>
    <dbReference type="NCBI Taxonomy" id="2591634"/>
    <lineage>
        <taxon>Bacteria</taxon>
        <taxon>Pseudomonadati</taxon>
        <taxon>Bacteroidota</taxon>
        <taxon>Cytophagia</taxon>
        <taxon>Cytophagales</taxon>
        <taxon>Cyclobacteriaceae</taxon>
        <taxon>Echinicola</taxon>
    </lineage>
</organism>
<evidence type="ECO:0000313" key="3">
    <source>
        <dbReference type="Proteomes" id="UP000316614"/>
    </source>
</evidence>
<dbReference type="EMBL" id="CP041253">
    <property type="protein sequence ID" value="QDH78015.1"/>
    <property type="molecule type" value="Genomic_DNA"/>
</dbReference>
<dbReference type="OrthoDB" id="1522549at2"/>
<protein>
    <submittedName>
        <fullName evidence="2">Gliding motility protein</fullName>
    </submittedName>
</protein>
<dbReference type="RefSeq" id="WP_141613277.1">
    <property type="nucleotide sequence ID" value="NZ_CP041253.1"/>
</dbReference>
<feature type="region of interest" description="Disordered" evidence="1">
    <location>
        <begin position="489"/>
        <end position="508"/>
    </location>
</feature>
<accession>A0A514CDW6</accession>
<dbReference type="Gene3D" id="1.25.40.10">
    <property type="entry name" value="Tetratricopeptide repeat domain"/>
    <property type="match status" value="2"/>
</dbReference>
<name>A0A514CDW6_9BACT</name>
<evidence type="ECO:0000313" key="2">
    <source>
        <dbReference type="EMBL" id="QDH78015.1"/>
    </source>
</evidence>
<gene>
    <name evidence="2" type="ORF">FKX85_02770</name>
</gene>
<dbReference type="PROSITE" id="PS51257">
    <property type="entry name" value="PROKAR_LIPOPROTEIN"/>
    <property type="match status" value="1"/>
</dbReference>
<dbReference type="InterPro" id="IPR011990">
    <property type="entry name" value="TPR-like_helical_dom_sf"/>
</dbReference>
<keyword evidence="3" id="KW-1185">Reference proteome</keyword>
<dbReference type="Proteomes" id="UP000316614">
    <property type="component" value="Chromosome"/>
</dbReference>
<sequence length="876" mass="101552">MRKTSNFLIFLFFLLLGCSSERNTFTNRLYHNVTARFNAYFLAKEKIEEAEASFRDAYQEDYTQVLPVYFPIDSASVDANEEKLNEARELAGKAIDWHRISRWVDDSYFLLGLIDYYEANTDDAINTYKYLNVNSKDKEVRHQALIQLLRIFVEQRKFDDASYVIDFLSKETDISKDNKQKLYKTLAYYYEVRHEQEGVIAALAKCIEVTTDKYEKSRLNFILAQLYQRAGFDARAYDYYNDASEGNPPYELAFFSQLYAQQVAELEKSKDLKKVRDYYDNLYKDRKNVDLRDVVLYEKALFELKQNETEVAITLLHQAALEPGKLEKQKGYIYQKLAEIFFDEKEDYRASKYYLDSALQHFKPTDSNYEILSSKKDVLDRYTANYELLTENDSLLRLSQMSPEEQEKIAENYIRTEEERLLAEAEEKSAQKNAGIFDNFLAFGGNASASSFYFDNPTVMQKGEIEFFRNWGNRALEDNWRRTSSSFGNTVSSLPSAKDTTSASPISQEDSIRGILPDKASLLANIPRDPEQISQLNDQMEEARLELGKVLFFDLKRSDMAREYLTDLLQFHPDSEKKSEAYYTLYLIEKETGGSTAYYVSKLNKEFPDSPFTKSVNNPVNETSSTAANKTAEANYKKAYTAFKANDYTTAKTLTQSTLNSYPLTEVTDKLLLLDIMLTGKLEPNERYQERLEDYIENTENTALVKMARNMLVALTGEKEEQQIVAADSTNISDSLRVNNAEKQLALDSLGAEKQVYKLNREQTHIFILVIDPEAITQTKNLSAELENFHEKNFQDSRLRTGNLSFTRNQSILLVSPFSNADKAMDYRRKFLTEFKYQGLPEELKKRSFVISIQNFQQLNKRKDIAEYEVFFKSSY</sequence>
<reference evidence="2 3" key="1">
    <citation type="submission" date="2019-06" db="EMBL/GenBank/DDBJ databases">
        <title>Echinicola alkalisoli sp. nov. isolated from saline soil.</title>
        <authorList>
            <person name="Sun J.-Q."/>
            <person name="Xu L."/>
        </authorList>
    </citation>
    <scope>NUCLEOTIDE SEQUENCE [LARGE SCALE GENOMIC DNA]</scope>
    <source>
        <strain evidence="2 3">LN3S3</strain>
    </source>
</reference>
<evidence type="ECO:0000256" key="1">
    <source>
        <dbReference type="SAM" id="MobiDB-lite"/>
    </source>
</evidence>
<proteinExistence type="predicted"/>
<dbReference type="AlphaFoldDB" id="A0A514CDW6"/>